<dbReference type="Proteomes" id="UP001157186">
    <property type="component" value="Unassembled WGS sequence"/>
</dbReference>
<evidence type="ECO:0000259" key="3">
    <source>
        <dbReference type="Pfam" id="PF06276"/>
    </source>
</evidence>
<organism evidence="4 5">
    <name type="scientific">Thalassotalea insulae</name>
    <dbReference type="NCBI Taxonomy" id="2056778"/>
    <lineage>
        <taxon>Bacteria</taxon>
        <taxon>Pseudomonadati</taxon>
        <taxon>Pseudomonadota</taxon>
        <taxon>Gammaproteobacteria</taxon>
        <taxon>Alteromonadales</taxon>
        <taxon>Colwelliaceae</taxon>
        <taxon>Thalassotalea</taxon>
    </lineage>
</organism>
<comment type="caution">
    <text evidence="4">The sequence shown here is derived from an EMBL/GenBank/DDBJ whole genome shotgun (WGS) entry which is preliminary data.</text>
</comment>
<name>A0ABQ6GZA0_9GAMM</name>
<dbReference type="EMBL" id="BSST01000001">
    <property type="protein sequence ID" value="GLX79936.1"/>
    <property type="molecule type" value="Genomic_DNA"/>
</dbReference>
<evidence type="ECO:0008006" key="6">
    <source>
        <dbReference type="Google" id="ProtNLM"/>
    </source>
</evidence>
<gene>
    <name evidence="4" type="ORF">tinsulaeT_32760</name>
</gene>
<accession>A0ABQ6GZA0</accession>
<dbReference type="InterPro" id="IPR007310">
    <property type="entry name" value="Aerobactin_biosyn_IucA/IucC_N"/>
</dbReference>
<protein>
    <recommendedName>
        <fullName evidence="6">Siderophore synthetase component</fullName>
    </recommendedName>
</protein>
<dbReference type="RefSeq" id="WP_284245886.1">
    <property type="nucleotide sequence ID" value="NZ_BSST01000001.1"/>
</dbReference>
<comment type="pathway">
    <text evidence="1">Siderophore biosynthesis.</text>
</comment>
<proteinExistence type="predicted"/>
<evidence type="ECO:0000256" key="1">
    <source>
        <dbReference type="ARBA" id="ARBA00004924"/>
    </source>
</evidence>
<dbReference type="PANTHER" id="PTHR34384">
    <property type="entry name" value="L-2,3-DIAMINOPROPANOATE--CITRATE LIGASE"/>
    <property type="match status" value="1"/>
</dbReference>
<reference evidence="4 5" key="1">
    <citation type="submission" date="2023-03" db="EMBL/GenBank/DDBJ databases">
        <title>Draft genome sequence of Thalassotalea insulae KCTC 62186T.</title>
        <authorList>
            <person name="Sawabe T."/>
        </authorList>
    </citation>
    <scope>NUCLEOTIDE SEQUENCE [LARGE SCALE GENOMIC DNA]</scope>
    <source>
        <strain evidence="4 5">KCTC 62186</strain>
    </source>
</reference>
<keyword evidence="5" id="KW-1185">Reference proteome</keyword>
<evidence type="ECO:0000313" key="5">
    <source>
        <dbReference type="Proteomes" id="UP001157186"/>
    </source>
</evidence>
<feature type="domain" description="Aerobactin siderophore biosynthesis IucA/IucC-like C-terminal" evidence="3">
    <location>
        <begin position="454"/>
        <end position="615"/>
    </location>
</feature>
<evidence type="ECO:0000313" key="4">
    <source>
        <dbReference type="EMBL" id="GLX79936.1"/>
    </source>
</evidence>
<dbReference type="Pfam" id="PF04183">
    <property type="entry name" value="IucA_IucC"/>
    <property type="match status" value="1"/>
</dbReference>
<dbReference type="PANTHER" id="PTHR34384:SF6">
    <property type="entry name" value="STAPHYLOFERRIN B SYNTHASE"/>
    <property type="match status" value="1"/>
</dbReference>
<sequence>MLTLDYCAKSLPQHKQAFSDFLEQADQQYALSTVGLHSSLVMEQFESAHQQVIIKLINSLMREKIMQLDGNLLILPKPELQQHTWRIDGLRCASNGEVLSMRRLCRVDQMQAVSCIELISPLTELFDSEKLEEFSLDLQQTWFNTALASAYRIIWGQQLTPNKQNFWHYISQLHRSNAYALLEQWAAIGHPSHPTDRSKPGLNLTQILAYSPDFNARVKLILAALRTDHLSADSVTKGEAITQDEIFHYWQKYFPQQMQAWQQQLVKQGLNIQDYLPIPIHPWQAKHSVPYLFSDELQQQKLVLFEQITIDTLPALSFRSMLPLADNAPCLKVPVAIKMTSAQRLLSTRSAHMGPRFSRLMQQLLQKLPHVAEHFSLQAEEIGVHYQSPNTVDDNIASHLAYICRQNACQLAKNGEIMIPAASLVARDPQNQPLWLSILQHQGNDDWSAAMTLLAQYSKVLCHGPLAFYLHTGIGLEVHQQNTVLVCDQQGEIKRSLTRDFGAFRVYLPQFATTDSALEFHHDNRLQTDDPAQARNRLVHAMFISQLGEFIKSLSCHYQRDQAQAWLIVRTAIDDLASSLVYQLDNDWLAQEINAFLNAPWPMKALMRMRLQAADSYLYFSVDNPLAKV</sequence>
<evidence type="ECO:0000259" key="2">
    <source>
        <dbReference type="Pfam" id="PF04183"/>
    </source>
</evidence>
<feature type="domain" description="Aerobactin siderophore biosynthesis IucA/IucC N-terminal" evidence="2">
    <location>
        <begin position="179"/>
        <end position="426"/>
    </location>
</feature>
<dbReference type="InterPro" id="IPR037455">
    <property type="entry name" value="LucA/IucC-like"/>
</dbReference>
<dbReference type="InterPro" id="IPR022770">
    <property type="entry name" value="IucA/IucC-like_C"/>
</dbReference>
<dbReference type="Gene3D" id="1.10.510.40">
    <property type="match status" value="1"/>
</dbReference>
<dbReference type="Pfam" id="PF06276">
    <property type="entry name" value="FhuF"/>
    <property type="match status" value="1"/>
</dbReference>